<dbReference type="AlphaFoldDB" id="B8KW14"/>
<keyword evidence="4" id="KW-1185">Reference proteome</keyword>
<dbReference type="Proteomes" id="UP000004699">
    <property type="component" value="Unassembled WGS sequence"/>
</dbReference>
<evidence type="ECO:0000313" key="4">
    <source>
        <dbReference type="Proteomes" id="UP000004699"/>
    </source>
</evidence>
<feature type="signal peptide" evidence="2">
    <location>
        <begin position="1"/>
        <end position="36"/>
    </location>
</feature>
<evidence type="ECO:0008006" key="5">
    <source>
        <dbReference type="Google" id="ProtNLM"/>
    </source>
</evidence>
<feature type="chain" id="PRO_5002876271" description="Delta-aminolevulinic acid dehydratase" evidence="2">
    <location>
        <begin position="37"/>
        <end position="245"/>
    </location>
</feature>
<feature type="compositionally biased region" description="Acidic residues" evidence="1">
    <location>
        <begin position="226"/>
        <end position="236"/>
    </location>
</feature>
<proteinExistence type="predicted"/>
<sequence>MLRGCFRAEPALGKAAMTRQALLVALLTGFTNVSLADPGDCSCLWQGSFAEVAKNTDAVVLGEVVATRGNAVDLKIESTLHGLAYPNPIRVWMKTGSYCRPEVERFPEESRWVMALFRIEADAAENFDPATPNQSYGRPFDYRLSGCGGYHLRVNGDTVKGNLVPGMTRWDQEPEMTPVLLEVVTAFLKGRASSEDLKSASEEDPALKALMLDTRTFLRGQSDYLDDDAVMEDEETVGQKDSAAP</sequence>
<dbReference type="STRING" id="565045.NOR51B_2149"/>
<reference evidence="4" key="1">
    <citation type="journal article" date="2013" name="BMC Microbiol.">
        <title>Taxonomy and evolution of bacteriochlorophyll a-containing members of the OM60/NOR5 clade of marine gammaproteobacteria: description of Luminiphilus syltensis gen. nov., sp. nov., reclassification of Haliea rubra as Pseudohaliea rubra gen. nov., comb. nov., and emendation of Chromatocurvus halotolerans.</title>
        <authorList>
            <person name="Spring S."/>
            <person name="Riedel T."/>
            <person name="Sproer C."/>
            <person name="Yan S."/>
            <person name="Harder J."/>
            <person name="Fuchs B.M."/>
        </authorList>
    </citation>
    <scope>NUCLEOTIDE SEQUENCE [LARGE SCALE GENOMIC DNA]</scope>
    <source>
        <strain evidence="4">NOR51-B</strain>
    </source>
</reference>
<dbReference type="EMBL" id="DS999411">
    <property type="protein sequence ID" value="EED36201.1"/>
    <property type="molecule type" value="Genomic_DNA"/>
</dbReference>
<dbReference type="HOGENOM" id="CLU_099395_0_0_6"/>
<accession>B8KW14</accession>
<evidence type="ECO:0000313" key="3">
    <source>
        <dbReference type="EMBL" id="EED36201.1"/>
    </source>
</evidence>
<gene>
    <name evidence="3" type="ORF">NOR51B_2149</name>
</gene>
<dbReference type="eggNOG" id="ENOG5032RHY">
    <property type="taxonomic scope" value="Bacteria"/>
</dbReference>
<feature type="region of interest" description="Disordered" evidence="1">
    <location>
        <begin position="226"/>
        <end position="245"/>
    </location>
</feature>
<organism evidence="3 4">
    <name type="scientific">Luminiphilus syltensis NOR5-1B</name>
    <dbReference type="NCBI Taxonomy" id="565045"/>
    <lineage>
        <taxon>Bacteria</taxon>
        <taxon>Pseudomonadati</taxon>
        <taxon>Pseudomonadota</taxon>
        <taxon>Gammaproteobacteria</taxon>
        <taxon>Cellvibrionales</taxon>
        <taxon>Halieaceae</taxon>
        <taxon>Luminiphilus</taxon>
    </lineage>
</organism>
<keyword evidence="2" id="KW-0732">Signal</keyword>
<evidence type="ECO:0000256" key="2">
    <source>
        <dbReference type="SAM" id="SignalP"/>
    </source>
</evidence>
<evidence type="ECO:0000256" key="1">
    <source>
        <dbReference type="SAM" id="MobiDB-lite"/>
    </source>
</evidence>
<protein>
    <recommendedName>
        <fullName evidence="5">Delta-aminolevulinic acid dehydratase</fullName>
    </recommendedName>
</protein>
<name>B8KW14_9GAMM</name>